<dbReference type="OrthoDB" id="9805604at2"/>
<dbReference type="AlphaFoldDB" id="A0A5C1A5R0"/>
<protein>
    <submittedName>
        <fullName evidence="1">Polysaccharide biosynthesis protein</fullName>
    </submittedName>
</protein>
<accession>A0A5C1A5R0</accession>
<proteinExistence type="predicted"/>
<keyword evidence="2" id="KW-1185">Reference proteome</keyword>
<sequence length="360" mass="39689">MEVKRGPILFRCDGTQEGGWESLYQCLSFAAALQRRRRGTHFFSYLDPLSLAHVINRANNDWTAAEHQVGVGNDVGVTVNLVRKLGAAAVVVCGDHVTPDYLEELRAAKAFVLVFDSKAGTVIPSDLVVNPFLAPPKKSFQVKVGGQILVGRKYALVRGVFRRQRTIRATEQPAPFRAMVAFGDDDAGDQTLMRTEQLMQIPKVEKISILARYHHPRFDEIKEFCANSGGRVEVITESKEMMTRLVRSHFALTGGDTWSLEMCCTGLPQLAISHGAKHTANAKRMDDEGMATFIGESSKVTFDGLKEAVDTLLDDPMERLSMSRCARNLVDGRGGDRIVNGMEIMLHTPARALPFVAKAA</sequence>
<dbReference type="Gene3D" id="3.40.50.2000">
    <property type="entry name" value="Glycogen Phosphorylase B"/>
    <property type="match status" value="1"/>
</dbReference>
<dbReference type="Proteomes" id="UP000324974">
    <property type="component" value="Chromosome"/>
</dbReference>
<organism evidence="1 2">
    <name type="scientific">Limnoglobus roseus</name>
    <dbReference type="NCBI Taxonomy" id="2598579"/>
    <lineage>
        <taxon>Bacteria</taxon>
        <taxon>Pseudomonadati</taxon>
        <taxon>Planctomycetota</taxon>
        <taxon>Planctomycetia</taxon>
        <taxon>Gemmatales</taxon>
        <taxon>Gemmataceae</taxon>
        <taxon>Limnoglobus</taxon>
    </lineage>
</organism>
<dbReference type="RefSeq" id="WP_149109388.1">
    <property type="nucleotide sequence ID" value="NZ_CP042425.1"/>
</dbReference>
<gene>
    <name evidence="1" type="ORF">PX52LOC_01389</name>
</gene>
<name>A0A5C1A5R0_9BACT</name>
<dbReference type="KEGG" id="lrs:PX52LOC_01389"/>
<reference evidence="2" key="1">
    <citation type="submission" date="2019-08" db="EMBL/GenBank/DDBJ databases">
        <title>Limnoglobus roseus gen. nov., sp. nov., a novel freshwater planctomycete with a giant genome from the family Gemmataceae.</title>
        <authorList>
            <person name="Kulichevskaya I.S."/>
            <person name="Naumoff D.G."/>
            <person name="Miroshnikov K."/>
            <person name="Ivanova A."/>
            <person name="Philippov D.A."/>
            <person name="Hakobyan A."/>
            <person name="Rijpstra I.C."/>
            <person name="Sinninghe Damste J.S."/>
            <person name="Liesack W."/>
            <person name="Dedysh S.N."/>
        </authorList>
    </citation>
    <scope>NUCLEOTIDE SEQUENCE [LARGE SCALE GENOMIC DNA]</scope>
    <source>
        <strain evidence="2">PX52</strain>
    </source>
</reference>
<evidence type="ECO:0000313" key="2">
    <source>
        <dbReference type="Proteomes" id="UP000324974"/>
    </source>
</evidence>
<dbReference type="SUPFAM" id="SSF53756">
    <property type="entry name" value="UDP-Glycosyltransferase/glycogen phosphorylase"/>
    <property type="match status" value="1"/>
</dbReference>
<dbReference type="Gene3D" id="3.40.50.11190">
    <property type="match status" value="1"/>
</dbReference>
<dbReference type="EMBL" id="CP042425">
    <property type="protein sequence ID" value="QEL14499.1"/>
    <property type="molecule type" value="Genomic_DNA"/>
</dbReference>
<evidence type="ECO:0000313" key="1">
    <source>
        <dbReference type="EMBL" id="QEL14499.1"/>
    </source>
</evidence>